<accession>A0ABM4AYH8</accession>
<gene>
    <name evidence="3" type="primary">LOC135194631</name>
</gene>
<sequence>MTRQYKTKCFKCRALLQRIRDLIDNITVIHKNETLGICDYCKRSSSRNKCKRCEYYMQTFLSNETKRITRDSDSILECEGNKSSCVTEMVKGRTIVPFQKQKPEPVIKKIPLLFQIQHDFNLPTIDTNISLTSNDIPENALKSTDTKTKGKSIKNKAGIIRYQLSNREFIDKGWTKLPSIKVLRRTNVYNMVPSYSKFDWFKNHKNEKMLCYESSEKLAEIHEDGCGKWFYKNGNTALDYYSTPELNLGKRCIIYSSHEENLQNKKSLNVIASFDYLGNGVVYDNSGKVRLKYNQTEGFVIDKNIGPPSHWMWHTLNEPPVLFPVFCDTFVENKPYSYLKNKKVDDELYDFELGNYRKEKAAKMQQPYKPFQIRIKVVKINDYFSLRIVNQSKIYIQFRCEHICLKLNVGMFLKNKEIIDSDFAVVSEISTSCDFSKNV</sequence>
<protein>
    <submittedName>
        <fullName evidence="3">Uncharacterized protein LOC135194631</fullName>
    </submittedName>
</protein>
<evidence type="ECO:0000313" key="3">
    <source>
        <dbReference type="RefSeq" id="XP_064076342.1"/>
    </source>
</evidence>
<dbReference type="GeneID" id="135194631"/>
<dbReference type="PANTHER" id="PTHR23093:SF18">
    <property type="entry name" value="GLUTAMATE RICH 6"/>
    <property type="match status" value="1"/>
</dbReference>
<dbReference type="Proteomes" id="UP001652626">
    <property type="component" value="Chromosome Z"/>
</dbReference>
<feature type="domain" description="FAM194 C-terminal" evidence="1">
    <location>
        <begin position="208"/>
        <end position="317"/>
    </location>
</feature>
<evidence type="ECO:0000259" key="1">
    <source>
        <dbReference type="Pfam" id="PF14977"/>
    </source>
</evidence>
<dbReference type="PANTHER" id="PTHR23093">
    <property type="entry name" value="SIMILAR TO CHROMOSOME 3 OPEN READING FRAME 20"/>
    <property type="match status" value="1"/>
</dbReference>
<dbReference type="InterPro" id="IPR029281">
    <property type="entry name" value="FAM194_C"/>
</dbReference>
<name>A0ABM4AYH8_VANTA</name>
<reference evidence="3" key="1">
    <citation type="submission" date="2025-08" db="UniProtKB">
        <authorList>
            <consortium name="RefSeq"/>
        </authorList>
    </citation>
    <scope>IDENTIFICATION</scope>
    <source>
        <tissue evidence="3">Whole body</tissue>
    </source>
</reference>
<dbReference type="RefSeq" id="XP_064076342.1">
    <property type="nucleotide sequence ID" value="XM_064220272.1"/>
</dbReference>
<dbReference type="Pfam" id="PF14977">
    <property type="entry name" value="FAM194"/>
    <property type="match status" value="1"/>
</dbReference>
<organism evidence="2 3">
    <name type="scientific">Vanessa tameamea</name>
    <name type="common">Kamehameha butterfly</name>
    <dbReference type="NCBI Taxonomy" id="334116"/>
    <lineage>
        <taxon>Eukaryota</taxon>
        <taxon>Metazoa</taxon>
        <taxon>Ecdysozoa</taxon>
        <taxon>Arthropoda</taxon>
        <taxon>Hexapoda</taxon>
        <taxon>Insecta</taxon>
        <taxon>Pterygota</taxon>
        <taxon>Neoptera</taxon>
        <taxon>Endopterygota</taxon>
        <taxon>Lepidoptera</taxon>
        <taxon>Glossata</taxon>
        <taxon>Ditrysia</taxon>
        <taxon>Papilionoidea</taxon>
        <taxon>Nymphalidae</taxon>
        <taxon>Nymphalinae</taxon>
        <taxon>Vanessa</taxon>
    </lineage>
</organism>
<evidence type="ECO:0000313" key="2">
    <source>
        <dbReference type="Proteomes" id="UP001652626"/>
    </source>
</evidence>
<keyword evidence="2" id="KW-1185">Reference proteome</keyword>
<proteinExistence type="predicted"/>